<dbReference type="PANTHER" id="PTHR45934:SF20">
    <property type="entry name" value="MONOOXYGENASE 2-RELATED"/>
    <property type="match status" value="1"/>
</dbReference>
<evidence type="ECO:0000313" key="3">
    <source>
        <dbReference type="EMBL" id="RVW96650.1"/>
    </source>
</evidence>
<gene>
    <name evidence="3" type="primary">MO2_4</name>
    <name evidence="3" type="ORF">CK203_020383</name>
</gene>
<evidence type="ECO:0000256" key="1">
    <source>
        <dbReference type="ARBA" id="ARBA00023002"/>
    </source>
</evidence>
<name>A0A438IIZ0_VITVI</name>
<protein>
    <submittedName>
        <fullName evidence="3">Monooxygenase 2</fullName>
    </submittedName>
</protein>
<reference evidence="3 4" key="1">
    <citation type="journal article" date="2018" name="PLoS Genet.">
        <title>Population sequencing reveals clonal diversity and ancestral inbreeding in the grapevine cultivar Chardonnay.</title>
        <authorList>
            <person name="Roach M.J."/>
            <person name="Johnson D.L."/>
            <person name="Bohlmann J."/>
            <person name="van Vuuren H.J."/>
            <person name="Jones S.J."/>
            <person name="Pretorius I.S."/>
            <person name="Schmidt S.A."/>
            <person name="Borneman A.R."/>
        </authorList>
    </citation>
    <scope>NUCLEOTIDE SEQUENCE [LARGE SCALE GENOMIC DNA]</scope>
    <source>
        <strain evidence="4">cv. Chardonnay</strain>
        <tissue evidence="3">Leaf</tissue>
    </source>
</reference>
<dbReference type="SUPFAM" id="SSF51905">
    <property type="entry name" value="FAD/NAD(P)-binding domain"/>
    <property type="match status" value="1"/>
</dbReference>
<comment type="caution">
    <text evidence="3">The sequence shown here is derived from an EMBL/GenBank/DDBJ whole genome shotgun (WGS) entry which is preliminary data.</text>
</comment>
<sequence length="341" mass="38007">MAAVGEHSDLVHQNSAGKSYGCGISGLAPIKAAVYLSMDSSGCFRDLGYSQTYQASLVLESSDSLRMTGFSFTAWTNAWRALDLIGIGDSLRQQHYPLQGPYMSNHDLSILFKCSDPKRLLAASMIPGLPTSEISFNVEGINGKHEVHSVQRRALVEALQNEVPSGTWWQMVAFQEPSFAGRTSMRGVKYFSSSHGFELKVLHLFGKGIWAGFIPYDASQEKEMEGDPAKVKQFVLDNLGKVPDELREIVESTVLETIISARLRYRKPWELQWGSISKDNVCVVGDALHPMTPDLAQGRQGNARQLRKKNGRKWRGSKWGCRSMPERGDDDALILLRLLIW</sequence>
<accession>A0A438IIZ0</accession>
<dbReference type="GO" id="GO:0004497">
    <property type="term" value="F:monooxygenase activity"/>
    <property type="evidence" value="ECO:0007669"/>
    <property type="project" value="UniProtKB-KW"/>
</dbReference>
<keyword evidence="1" id="KW-0560">Oxidoreductase</keyword>
<proteinExistence type="predicted"/>
<dbReference type="InterPro" id="IPR044560">
    <property type="entry name" value="MOase"/>
</dbReference>
<evidence type="ECO:0000256" key="2">
    <source>
        <dbReference type="ARBA" id="ARBA00023033"/>
    </source>
</evidence>
<dbReference type="AlphaFoldDB" id="A0A438IIZ0"/>
<dbReference type="EMBL" id="QGNW01000106">
    <property type="protein sequence ID" value="RVW96650.1"/>
    <property type="molecule type" value="Genomic_DNA"/>
</dbReference>
<dbReference type="InterPro" id="IPR036188">
    <property type="entry name" value="FAD/NAD-bd_sf"/>
</dbReference>
<keyword evidence="2 3" id="KW-0503">Monooxygenase</keyword>
<evidence type="ECO:0000313" key="4">
    <source>
        <dbReference type="Proteomes" id="UP000288805"/>
    </source>
</evidence>
<dbReference type="Proteomes" id="UP000288805">
    <property type="component" value="Unassembled WGS sequence"/>
</dbReference>
<dbReference type="PANTHER" id="PTHR45934">
    <property type="entry name" value="FAD/NAD(P)-BINDING OXIDOREDUCTASE FAMILY PROTEIN"/>
    <property type="match status" value="1"/>
</dbReference>
<dbReference type="Gene3D" id="3.50.50.60">
    <property type="entry name" value="FAD/NAD(P)-binding domain"/>
    <property type="match status" value="1"/>
</dbReference>
<organism evidence="3 4">
    <name type="scientific">Vitis vinifera</name>
    <name type="common">Grape</name>
    <dbReference type="NCBI Taxonomy" id="29760"/>
    <lineage>
        <taxon>Eukaryota</taxon>
        <taxon>Viridiplantae</taxon>
        <taxon>Streptophyta</taxon>
        <taxon>Embryophyta</taxon>
        <taxon>Tracheophyta</taxon>
        <taxon>Spermatophyta</taxon>
        <taxon>Magnoliopsida</taxon>
        <taxon>eudicotyledons</taxon>
        <taxon>Gunneridae</taxon>
        <taxon>Pentapetalae</taxon>
        <taxon>rosids</taxon>
        <taxon>Vitales</taxon>
        <taxon>Vitaceae</taxon>
        <taxon>Viteae</taxon>
        <taxon>Vitis</taxon>
    </lineage>
</organism>